<comment type="caution">
    <text evidence="5">The sequence shown here is derived from an EMBL/GenBank/DDBJ whole genome shotgun (WGS) entry which is preliminary data.</text>
</comment>
<evidence type="ECO:0000259" key="3">
    <source>
        <dbReference type="Pfam" id="PF00024"/>
    </source>
</evidence>
<keyword evidence="2" id="KW-0812">Transmembrane</keyword>
<reference evidence="5 6" key="1">
    <citation type="submission" date="2019-03" db="EMBL/GenBank/DDBJ databases">
        <title>Draft genome sequence of Xylaria hypoxylon DSM 108379, a ubiquitous saprotrophic-parasitic fungi on hardwood.</title>
        <authorList>
            <person name="Buettner E."/>
            <person name="Leonhardt S."/>
            <person name="Gebauer A.M."/>
            <person name="Liers C."/>
            <person name="Hofrichter M."/>
            <person name="Kellner H."/>
        </authorList>
    </citation>
    <scope>NUCLEOTIDE SEQUENCE [LARGE SCALE GENOMIC DNA]</scope>
    <source>
        <strain evidence="5 6">DSM 108379</strain>
    </source>
</reference>
<evidence type="ECO:0000313" key="6">
    <source>
        <dbReference type="Proteomes" id="UP000297716"/>
    </source>
</evidence>
<dbReference type="EMBL" id="SKBN01000204">
    <property type="protein sequence ID" value="TGJ80731.1"/>
    <property type="molecule type" value="Genomic_DNA"/>
</dbReference>
<name>A0A4Z0YMR0_9PEZI</name>
<evidence type="ECO:0000256" key="1">
    <source>
        <dbReference type="SAM" id="MobiDB-lite"/>
    </source>
</evidence>
<evidence type="ECO:0000256" key="2">
    <source>
        <dbReference type="SAM" id="Phobius"/>
    </source>
</evidence>
<keyword evidence="2" id="KW-1133">Transmembrane helix</keyword>
<feature type="domain" description="Apple" evidence="4">
    <location>
        <begin position="34"/>
        <end position="63"/>
    </location>
</feature>
<feature type="domain" description="Apple" evidence="3">
    <location>
        <begin position="132"/>
        <end position="185"/>
    </location>
</feature>
<keyword evidence="6" id="KW-1185">Reference proteome</keyword>
<dbReference type="AlphaFoldDB" id="A0A4Z0YMR0"/>
<feature type="transmembrane region" description="Helical" evidence="2">
    <location>
        <begin position="290"/>
        <end position="313"/>
    </location>
</feature>
<dbReference type="OrthoDB" id="3943216at2759"/>
<feature type="region of interest" description="Disordered" evidence="1">
    <location>
        <begin position="419"/>
        <end position="439"/>
    </location>
</feature>
<sequence>MLQERQASHAPCPSGNGTMIGDVQQFVVFCDTRFKGDELFRMKMDSLQACSDLCTSFQNPRCEGAQFGGNSDCVLVGNLVPEGTRPSRFFDSAAAIFPQPGPTSSCSQQGTGTTFLSQNSRFTLQCGKIANGGDLEQQFQMTFESCIAACSTNPACSGVTYDPGQVAGFKNCYLKSTIDVSNIFPKTGVDVAVLVNNAGQAADTSTIAVAGAATAAISDTTTFVTMIPNPSTVSVPVTVVPTPSKGALADSAAGTSAEATSTGAGNGRGNVNSNQLPNFGGNGPSASTNAWIVAPIIGSIAALALILTIFVLWQRRRRRDNSTPANGRAGPISRAARELGAAASRMSRGGIFGSEKTRLGDSESDDDYRRGNNRGGFRVVSGSGRRLGLDGQEILGTGPGLGGMIVTTGGGKVVDMNTGGFRSSSSASSAGLRDSQNGLRQNRLTFLDSQPGIPAEFRGPDFK</sequence>
<dbReference type="Pfam" id="PF00024">
    <property type="entry name" value="PAN_1"/>
    <property type="match status" value="1"/>
</dbReference>
<evidence type="ECO:0000259" key="4">
    <source>
        <dbReference type="Pfam" id="PF14295"/>
    </source>
</evidence>
<keyword evidence="2" id="KW-0472">Membrane</keyword>
<gene>
    <name evidence="5" type="ORF">E0Z10_g8031</name>
</gene>
<dbReference type="Pfam" id="PF14295">
    <property type="entry name" value="PAN_4"/>
    <property type="match status" value="1"/>
</dbReference>
<proteinExistence type="predicted"/>
<dbReference type="InterPro" id="IPR003609">
    <property type="entry name" value="Pan_app"/>
</dbReference>
<feature type="compositionally biased region" description="Low complexity" evidence="1">
    <location>
        <begin position="247"/>
        <end position="263"/>
    </location>
</feature>
<feature type="region of interest" description="Disordered" evidence="1">
    <location>
        <begin position="247"/>
        <end position="280"/>
    </location>
</feature>
<organism evidence="5 6">
    <name type="scientific">Xylaria hypoxylon</name>
    <dbReference type="NCBI Taxonomy" id="37992"/>
    <lineage>
        <taxon>Eukaryota</taxon>
        <taxon>Fungi</taxon>
        <taxon>Dikarya</taxon>
        <taxon>Ascomycota</taxon>
        <taxon>Pezizomycotina</taxon>
        <taxon>Sordariomycetes</taxon>
        <taxon>Xylariomycetidae</taxon>
        <taxon>Xylariales</taxon>
        <taxon>Xylariaceae</taxon>
        <taxon>Xylaria</taxon>
    </lineage>
</organism>
<protein>
    <recommendedName>
        <fullName evidence="3 4">Apple domain-containing protein</fullName>
    </recommendedName>
</protein>
<dbReference type="Proteomes" id="UP000297716">
    <property type="component" value="Unassembled WGS sequence"/>
</dbReference>
<evidence type="ECO:0000313" key="5">
    <source>
        <dbReference type="EMBL" id="TGJ80731.1"/>
    </source>
</evidence>
<feature type="region of interest" description="Disordered" evidence="1">
    <location>
        <begin position="319"/>
        <end position="381"/>
    </location>
</feature>
<dbReference type="STRING" id="37992.A0A4Z0YMR0"/>
<dbReference type="Gene3D" id="3.50.4.10">
    <property type="entry name" value="Hepatocyte Growth Factor"/>
    <property type="match status" value="1"/>
</dbReference>
<accession>A0A4Z0YMR0</accession>